<gene>
    <name evidence="3" type="ORF">D9O29_05605</name>
</gene>
<sequence length="163" mass="18903">MLFNESHNTNAIAYATQLGLAASCMLSSPRYCRFPVAALGIWTRHAIIQEQIHFFYDGGGEVQGYLAWARIRPDTLKKCITQPEYILHPTEWNEGDILWLTDFCLLKKYRRYELLALLQQVFGPETCEVYWASRHNPERDRWMACNLITGKCFKQTFSCSEPG</sequence>
<evidence type="ECO:0000256" key="1">
    <source>
        <dbReference type="ARBA" id="ARBA00005686"/>
    </source>
</evidence>
<dbReference type="Proteomes" id="UP000426772">
    <property type="component" value="Unassembled WGS sequence"/>
</dbReference>
<dbReference type="RefSeq" id="WP_147788705.1">
    <property type="nucleotide sequence ID" value="NZ_RCNL01000002.1"/>
</dbReference>
<evidence type="ECO:0000313" key="4">
    <source>
        <dbReference type="Proteomes" id="UP000426772"/>
    </source>
</evidence>
<dbReference type="EMBL" id="RCNL01000002">
    <property type="protein sequence ID" value="TXL79750.1"/>
    <property type="molecule type" value="Genomic_DNA"/>
</dbReference>
<comment type="function">
    <text evidence="2">Involved in fatty acylation of protoxin at internal lysine residues, thereby converting it to the active toxin.</text>
</comment>
<comment type="subcellular location">
    <subcellularLocation>
        <location evidence="2">Cytoplasm</location>
    </subcellularLocation>
</comment>
<keyword evidence="4" id="KW-1185">Reference proteome</keyword>
<reference evidence="3 4" key="1">
    <citation type="submission" date="2018-10" db="EMBL/GenBank/DDBJ databases">
        <title>Draft genome sequence of Pantoea vagans isolated from corpses of the sugarcane aphid Melanaphis sacchari Zehntner.</title>
        <authorList>
            <person name="Toledo E."/>
            <person name="Pena G."/>
            <person name="Lozano L."/>
        </authorList>
    </citation>
    <scope>NUCLEOTIDE SEQUENCE [LARGE SCALE GENOMIC DNA]</scope>
    <source>
        <strain evidence="3 4">ET-90</strain>
    </source>
</reference>
<accession>A0ABY3LI44</accession>
<name>A0ABY3LI44_9GAMM</name>
<proteinExistence type="inferred from homology"/>
<comment type="caution">
    <text evidence="3">The sequence shown here is derived from an EMBL/GenBank/DDBJ whole genome shotgun (WGS) entry which is preliminary data.</text>
</comment>
<protein>
    <recommendedName>
        <fullName evidence="2">RTX toxin-activating lysine-acyltransferase</fullName>
        <ecNumber evidence="2">2.3.1.-</ecNumber>
    </recommendedName>
</protein>
<keyword evidence="2" id="KW-0204">Cytolysis</keyword>
<comment type="similarity">
    <text evidence="1 2">Belongs to the RTX toxin acyltransferase family.</text>
</comment>
<keyword evidence="2" id="KW-0808">Transferase</keyword>
<dbReference type="InterPro" id="IPR003996">
    <property type="entry name" value="RTX_toxin-activating_protC_bac"/>
</dbReference>
<evidence type="ECO:0000313" key="3">
    <source>
        <dbReference type="EMBL" id="TXL79750.1"/>
    </source>
</evidence>
<keyword evidence="2" id="KW-0963">Cytoplasm</keyword>
<dbReference type="Pfam" id="PF02794">
    <property type="entry name" value="HlyC"/>
    <property type="match status" value="1"/>
</dbReference>
<keyword evidence="2" id="KW-0012">Acyltransferase</keyword>
<dbReference type="EC" id="2.3.1.-" evidence="2"/>
<evidence type="ECO:0000256" key="2">
    <source>
        <dbReference type="RuleBase" id="RU368102"/>
    </source>
</evidence>
<organism evidence="3 4">
    <name type="scientific">Pantoea vagans</name>
    <dbReference type="NCBI Taxonomy" id="470934"/>
    <lineage>
        <taxon>Bacteria</taxon>
        <taxon>Pseudomonadati</taxon>
        <taxon>Pseudomonadota</taxon>
        <taxon>Gammaproteobacteria</taxon>
        <taxon>Enterobacterales</taxon>
        <taxon>Erwiniaceae</taxon>
        <taxon>Pantoea</taxon>
    </lineage>
</organism>